<keyword evidence="10" id="KW-0290">Folate-binding</keyword>
<feature type="binding site" evidence="13">
    <location>
        <position position="50"/>
    </location>
    <ligand>
        <name>S-adenosyl-L-methionine</name>
        <dbReference type="ChEBI" id="CHEBI:59789"/>
    </ligand>
</feature>
<evidence type="ECO:0000256" key="5">
    <source>
        <dbReference type="ARBA" id="ARBA00022490"/>
    </source>
</evidence>
<evidence type="ECO:0000256" key="6">
    <source>
        <dbReference type="ARBA" id="ARBA00022553"/>
    </source>
</evidence>
<dbReference type="KEGG" id="spu:752758"/>
<dbReference type="GeneID" id="752758"/>
<dbReference type="InParanoid" id="A0A7M7G0T5"/>
<keyword evidence="7 12" id="KW-0489">Methyltransferase</keyword>
<reference evidence="15" key="2">
    <citation type="submission" date="2021-01" db="UniProtKB">
        <authorList>
            <consortium name="EnsemblMetazoa"/>
        </authorList>
    </citation>
    <scope>IDENTIFICATION</scope>
</reference>
<protein>
    <recommendedName>
        <fullName evidence="4">Glycine N-methyltransferase</fullName>
        <ecNumber evidence="3">2.1.1.20</ecNumber>
    </recommendedName>
</protein>
<dbReference type="Proteomes" id="UP000007110">
    <property type="component" value="Unassembled WGS sequence"/>
</dbReference>
<dbReference type="GO" id="GO:0005542">
    <property type="term" value="F:folic acid binding"/>
    <property type="evidence" value="ECO:0007669"/>
    <property type="project" value="UniProtKB-KW"/>
</dbReference>
<dbReference type="CDD" id="cd02440">
    <property type="entry name" value="AdoMet_MTases"/>
    <property type="match status" value="1"/>
</dbReference>
<comment type="subunit">
    <text evidence="2">Homotetramer.</text>
</comment>
<sequence length="291" mass="32186">MSQSDNTSNACDDDNVVRRFGVLAERSDGFKQWLLDQLQTRNCRRVLDAACGTGGDSLFLLEHGYQVSSSDSAEAMLKQARQAKISHQSSNEAVQNWEIKNANWLTLSEDLPGYGQFDAVLCIGNSLICLLDPSPNFDLYRQCFENFKSMLKPGGVFMVDHRNMDIIMDHGSPINKHVYFKENTINKISSEIVKSPGKQDFVNITFDMIVDGSASDKGKQNGADTTSGINNNNCNIEKATVPLQAIRAGQVATMLAEVFGENCEQALYGDFKSAPDISDTAYFQHVITKTE</sequence>
<dbReference type="GO" id="GO:1901052">
    <property type="term" value="P:sarcosine metabolic process"/>
    <property type="evidence" value="ECO:0000318"/>
    <property type="project" value="GO_Central"/>
</dbReference>
<dbReference type="FunFam" id="3.40.50.150:FF:000113">
    <property type="entry name" value="Glycine N-methyltransferase"/>
    <property type="match status" value="1"/>
</dbReference>
<dbReference type="GO" id="GO:0006730">
    <property type="term" value="P:one-carbon metabolic process"/>
    <property type="evidence" value="ECO:0000318"/>
    <property type="project" value="GO_Central"/>
</dbReference>
<dbReference type="Gene3D" id="3.30.46.10">
    <property type="entry name" value="Glycine N-methyltransferase, chain A, domain 1"/>
    <property type="match status" value="1"/>
</dbReference>
<dbReference type="GO" id="GO:0042802">
    <property type="term" value="F:identical protein binding"/>
    <property type="evidence" value="ECO:0000318"/>
    <property type="project" value="GO_Central"/>
</dbReference>
<evidence type="ECO:0000256" key="9">
    <source>
        <dbReference type="ARBA" id="ARBA00022691"/>
    </source>
</evidence>
<feature type="binding site" evidence="13">
    <location>
        <begin position="103"/>
        <end position="104"/>
    </location>
    <ligand>
        <name>S-adenosyl-L-methionine</name>
        <dbReference type="ChEBI" id="CHEBI:59789"/>
    </ligand>
</feature>
<dbReference type="GO" id="GO:0046498">
    <property type="term" value="P:S-adenosylhomocysteine metabolic process"/>
    <property type="evidence" value="ECO:0000318"/>
    <property type="project" value="GO_Central"/>
</dbReference>
<dbReference type="GO" id="GO:0051289">
    <property type="term" value="P:protein homotetramerization"/>
    <property type="evidence" value="ECO:0000318"/>
    <property type="project" value="GO_Central"/>
</dbReference>
<evidence type="ECO:0000256" key="12">
    <source>
        <dbReference type="PIRNR" id="PIRNR000385"/>
    </source>
</evidence>
<dbReference type="Pfam" id="PF13847">
    <property type="entry name" value="Methyltransf_31"/>
    <property type="match status" value="1"/>
</dbReference>
<evidence type="ECO:0000313" key="15">
    <source>
        <dbReference type="EnsemblMetazoa" id="XP_001180074"/>
    </source>
</evidence>
<dbReference type="EC" id="2.1.1.20" evidence="3"/>
<dbReference type="RefSeq" id="XP_001180074.2">
    <property type="nucleotide sequence ID" value="XM_001180074.4"/>
</dbReference>
<evidence type="ECO:0000259" key="14">
    <source>
        <dbReference type="Pfam" id="PF13847"/>
    </source>
</evidence>
<dbReference type="InterPro" id="IPR029063">
    <property type="entry name" value="SAM-dependent_MTases_sf"/>
</dbReference>
<dbReference type="AlphaFoldDB" id="A0A7M7G0T5"/>
<keyword evidence="6" id="KW-0597">Phosphoprotein</keyword>
<name>A0A7M7G0T5_STRPU</name>
<dbReference type="FunFam" id="3.30.46.10:FF:000004">
    <property type="entry name" value="Uncharacterized protein"/>
    <property type="match status" value="1"/>
</dbReference>
<dbReference type="Gene3D" id="3.40.50.150">
    <property type="entry name" value="Vaccinia Virus protein VP39"/>
    <property type="match status" value="1"/>
</dbReference>
<evidence type="ECO:0000256" key="2">
    <source>
        <dbReference type="ARBA" id="ARBA00011881"/>
    </source>
</evidence>
<keyword evidence="9 12" id="KW-0949">S-adenosyl-L-methionine</keyword>
<feature type="domain" description="Methyltransferase" evidence="14">
    <location>
        <begin position="45"/>
        <end position="163"/>
    </location>
</feature>
<dbReference type="GO" id="GO:0016594">
    <property type="term" value="F:glycine binding"/>
    <property type="evidence" value="ECO:0000318"/>
    <property type="project" value="GO_Central"/>
</dbReference>
<dbReference type="GO" id="GO:1904047">
    <property type="term" value="F:S-adenosyl-L-methionine binding"/>
    <property type="evidence" value="ECO:0000318"/>
    <property type="project" value="GO_Central"/>
</dbReference>
<keyword evidence="16" id="KW-1185">Reference proteome</keyword>
<evidence type="ECO:0000256" key="10">
    <source>
        <dbReference type="ARBA" id="ARBA00022954"/>
    </source>
</evidence>
<comment type="similarity">
    <text evidence="12">Belongs to the class I-like SAM-binding methyltransferase superfamily. Glycine N-methyltransferase family.</text>
</comment>
<feature type="binding site" evidence="13">
    <location>
        <position position="26"/>
    </location>
    <ligand>
        <name>S-adenosyl-L-methionine</name>
        <dbReference type="ChEBI" id="CHEBI:59789"/>
    </ligand>
</feature>
<dbReference type="OMA" id="ELNDIPC"/>
<organism evidence="15 16">
    <name type="scientific">Strongylocentrotus purpuratus</name>
    <name type="common">Purple sea urchin</name>
    <dbReference type="NCBI Taxonomy" id="7668"/>
    <lineage>
        <taxon>Eukaryota</taxon>
        <taxon>Metazoa</taxon>
        <taxon>Echinodermata</taxon>
        <taxon>Eleutherozoa</taxon>
        <taxon>Echinozoa</taxon>
        <taxon>Echinoidea</taxon>
        <taxon>Euechinoidea</taxon>
        <taxon>Echinacea</taxon>
        <taxon>Camarodonta</taxon>
        <taxon>Echinidea</taxon>
        <taxon>Strongylocentrotidae</taxon>
        <taxon>Strongylocentrotus</taxon>
    </lineage>
</organism>
<evidence type="ECO:0000256" key="13">
    <source>
        <dbReference type="PIRSR" id="PIRSR000385-2"/>
    </source>
</evidence>
<dbReference type="GO" id="GO:0017174">
    <property type="term" value="F:glycine N-methyltransferase activity"/>
    <property type="evidence" value="ECO:0000318"/>
    <property type="project" value="GO_Central"/>
</dbReference>
<dbReference type="GO" id="GO:0032259">
    <property type="term" value="P:methylation"/>
    <property type="evidence" value="ECO:0007669"/>
    <property type="project" value="UniProtKB-KW"/>
</dbReference>
<dbReference type="SUPFAM" id="SSF53335">
    <property type="entry name" value="S-adenosyl-L-methionine-dependent methyltransferases"/>
    <property type="match status" value="1"/>
</dbReference>
<accession>A0A7M7G0T5</accession>
<keyword evidence="8 12" id="KW-0808">Transferase</keyword>
<dbReference type="PANTHER" id="PTHR16458:SF2">
    <property type="entry name" value="GLYCINE N-METHYLTRANSFERASE"/>
    <property type="match status" value="1"/>
</dbReference>
<keyword evidence="5" id="KW-0963">Cytoplasm</keyword>
<dbReference type="GO" id="GO:0005829">
    <property type="term" value="C:cytosol"/>
    <property type="evidence" value="ECO:0000318"/>
    <property type="project" value="GO_Central"/>
</dbReference>
<evidence type="ECO:0000256" key="3">
    <source>
        <dbReference type="ARBA" id="ARBA00011999"/>
    </source>
</evidence>
<comment type="subcellular location">
    <subcellularLocation>
        <location evidence="1">Cytoplasm</location>
    </subcellularLocation>
</comment>
<dbReference type="EnsemblMetazoa" id="XM_001180074">
    <property type="protein sequence ID" value="XP_001180074"/>
    <property type="gene ID" value="LOC752758"/>
</dbReference>
<dbReference type="OrthoDB" id="540004at2759"/>
<reference evidence="16" key="1">
    <citation type="submission" date="2015-02" db="EMBL/GenBank/DDBJ databases">
        <title>Genome sequencing for Strongylocentrotus purpuratus.</title>
        <authorList>
            <person name="Murali S."/>
            <person name="Liu Y."/>
            <person name="Vee V."/>
            <person name="English A."/>
            <person name="Wang M."/>
            <person name="Skinner E."/>
            <person name="Han Y."/>
            <person name="Muzny D.M."/>
            <person name="Worley K.C."/>
            <person name="Gibbs R.A."/>
        </authorList>
    </citation>
    <scope>NUCLEOTIDE SEQUENCE</scope>
</reference>
<feature type="binding site" evidence="13">
    <location>
        <position position="71"/>
    </location>
    <ligand>
        <name>S-adenosyl-L-methionine</name>
        <dbReference type="ChEBI" id="CHEBI:59789"/>
    </ligand>
</feature>
<comment type="catalytic activity">
    <reaction evidence="11">
        <text>glycine + S-adenosyl-L-methionine = sarcosine + S-adenosyl-L-homocysteine + H(+)</text>
        <dbReference type="Rhea" id="RHEA:19937"/>
        <dbReference type="ChEBI" id="CHEBI:15378"/>
        <dbReference type="ChEBI" id="CHEBI:57305"/>
        <dbReference type="ChEBI" id="CHEBI:57433"/>
        <dbReference type="ChEBI" id="CHEBI:57856"/>
        <dbReference type="ChEBI" id="CHEBI:59789"/>
        <dbReference type="EC" id="2.1.1.20"/>
    </reaction>
    <physiologicalReaction direction="left-to-right" evidence="11">
        <dbReference type="Rhea" id="RHEA:19938"/>
    </physiologicalReaction>
</comment>
<evidence type="ECO:0000256" key="8">
    <source>
        <dbReference type="ARBA" id="ARBA00022679"/>
    </source>
</evidence>
<evidence type="ECO:0000256" key="4">
    <source>
        <dbReference type="ARBA" id="ARBA00019972"/>
    </source>
</evidence>
<proteinExistence type="inferred from homology"/>
<evidence type="ECO:0000256" key="1">
    <source>
        <dbReference type="ARBA" id="ARBA00004496"/>
    </source>
</evidence>
<evidence type="ECO:0000256" key="11">
    <source>
        <dbReference type="ARBA" id="ARBA00048261"/>
    </source>
</evidence>
<dbReference type="PIRSF" id="PIRSF000385">
    <property type="entry name" value="Gly_N-mtase"/>
    <property type="match status" value="1"/>
</dbReference>
<dbReference type="InterPro" id="IPR014369">
    <property type="entry name" value="Gly/Sar_N_MeTrfase"/>
</dbReference>
<evidence type="ECO:0000313" key="16">
    <source>
        <dbReference type="Proteomes" id="UP000007110"/>
    </source>
</evidence>
<dbReference type="GO" id="GO:0046500">
    <property type="term" value="P:S-adenosylmethionine metabolic process"/>
    <property type="evidence" value="ECO:0000318"/>
    <property type="project" value="GO_Central"/>
</dbReference>
<dbReference type="GO" id="GO:0006111">
    <property type="term" value="P:regulation of gluconeogenesis"/>
    <property type="evidence" value="ECO:0000318"/>
    <property type="project" value="GO_Central"/>
</dbReference>
<dbReference type="InterPro" id="IPR025714">
    <property type="entry name" value="Methyltranfer_dom"/>
</dbReference>
<evidence type="ECO:0000256" key="7">
    <source>
        <dbReference type="ARBA" id="ARBA00022603"/>
    </source>
</evidence>
<dbReference type="PANTHER" id="PTHR16458">
    <property type="entry name" value="GLYCINE N-METHYLTRANSFERASE"/>
    <property type="match status" value="1"/>
</dbReference>